<organism evidence="1 2">
    <name type="scientific">Caminibacter mediatlanticus TB-2</name>
    <dbReference type="NCBI Taxonomy" id="391592"/>
    <lineage>
        <taxon>Bacteria</taxon>
        <taxon>Pseudomonadati</taxon>
        <taxon>Campylobacterota</taxon>
        <taxon>Epsilonproteobacteria</taxon>
        <taxon>Nautiliales</taxon>
        <taxon>Nautiliaceae</taxon>
        <taxon>Caminibacter</taxon>
    </lineage>
</organism>
<evidence type="ECO:0000313" key="1">
    <source>
        <dbReference type="EMBL" id="EDM23034.1"/>
    </source>
</evidence>
<proteinExistence type="predicted"/>
<evidence type="ECO:0000313" key="2">
    <source>
        <dbReference type="Proteomes" id="UP000003288"/>
    </source>
</evidence>
<accession>A0AAI9AGF8</accession>
<dbReference type="EMBL" id="ABCJ01000011">
    <property type="protein sequence ID" value="EDM23034.1"/>
    <property type="molecule type" value="Genomic_DNA"/>
</dbReference>
<name>A0AAI9AGF8_9BACT</name>
<reference evidence="1 2" key="1">
    <citation type="journal article" date="2011" name="Stand. Genomic Sci.">
        <title>Draft genome sequence of Caminibacter mediatlanticus strain TB-2, an epsilonproteobacterium isolated from a deep-sea hydrothermal vent.</title>
        <authorList>
            <person name="Giovannelli D."/>
            <person name="Ferriera S."/>
            <person name="Johnson J."/>
            <person name="Kravitz S."/>
            <person name="Perez-Rodriguez I."/>
            <person name="Ricci J."/>
            <person name="O'Brien C."/>
            <person name="Voordeckers J.W."/>
            <person name="Bini E."/>
            <person name="Vetriani C."/>
        </authorList>
    </citation>
    <scope>NUCLEOTIDE SEQUENCE [LARGE SCALE GENOMIC DNA]</scope>
    <source>
        <strain evidence="1 2">TB-2</strain>
    </source>
</reference>
<comment type="caution">
    <text evidence="1">The sequence shown here is derived from an EMBL/GenBank/DDBJ whole genome shotgun (WGS) entry which is preliminary data.</text>
</comment>
<protein>
    <submittedName>
        <fullName evidence="1">Uncharacterized protein</fullName>
    </submittedName>
</protein>
<gene>
    <name evidence="1" type="ORF">CMTB2_00279</name>
</gene>
<dbReference type="Proteomes" id="UP000003288">
    <property type="component" value="Unassembled WGS sequence"/>
</dbReference>
<sequence>MKKLFFILIFLTNIFAFQWSTIVGMFKKTVNTLSYTIETAGINPRVYEFDTQGYPRMHCVVIFRDDPRSAPAMQCVETNPQNIKLNQQLMK</sequence>
<dbReference type="RefSeq" id="WP_007475408.1">
    <property type="nucleotide sequence ID" value="NZ_ABCJ01000011.1"/>
</dbReference>
<dbReference type="AlphaFoldDB" id="A0AAI9AGF8"/>